<feature type="region of interest" description="Disordered" evidence="7">
    <location>
        <begin position="136"/>
        <end position="183"/>
    </location>
</feature>
<dbReference type="OrthoDB" id="5823761at2759"/>
<name>A0A9W8J1K3_9AGAR</name>
<gene>
    <name evidence="10" type="ORF">H1R20_g14537</name>
</gene>
<dbReference type="EC" id="3.2.1.4" evidence="3"/>
<dbReference type="GO" id="GO:0008810">
    <property type="term" value="F:cellulase activity"/>
    <property type="evidence" value="ECO:0007669"/>
    <property type="project" value="UniProtKB-EC"/>
</dbReference>
<dbReference type="AlphaFoldDB" id="A0A9W8J1K3"/>
<dbReference type="GO" id="GO:2001256">
    <property type="term" value="P:regulation of store-operated calcium entry"/>
    <property type="evidence" value="ECO:0007669"/>
    <property type="project" value="InterPro"/>
</dbReference>
<dbReference type="PANTHER" id="PTHR34142">
    <property type="entry name" value="ENDO-BETA-1,4-GLUCANASE A"/>
    <property type="match status" value="1"/>
</dbReference>
<evidence type="ECO:0000256" key="6">
    <source>
        <dbReference type="RuleBase" id="RU361153"/>
    </source>
</evidence>
<dbReference type="PROSITE" id="PS00659">
    <property type="entry name" value="GLYCOSYL_HYDROL_F5"/>
    <property type="match status" value="1"/>
</dbReference>
<dbReference type="InterPro" id="IPR017853">
    <property type="entry name" value="GH"/>
</dbReference>
<dbReference type="InterPro" id="IPR018087">
    <property type="entry name" value="Glyco_hydro_5_CS"/>
</dbReference>
<dbReference type="SUPFAM" id="SSF51445">
    <property type="entry name" value="(Trans)glycosidases"/>
    <property type="match status" value="1"/>
</dbReference>
<dbReference type="EMBL" id="JANBPK010001485">
    <property type="protein sequence ID" value="KAJ2922548.1"/>
    <property type="molecule type" value="Genomic_DNA"/>
</dbReference>
<feature type="compositionally biased region" description="Gly residues" evidence="7">
    <location>
        <begin position="148"/>
        <end position="157"/>
    </location>
</feature>
<dbReference type="Proteomes" id="UP001140091">
    <property type="component" value="Unassembled WGS sequence"/>
</dbReference>
<keyword evidence="8" id="KW-1133">Transmembrane helix</keyword>
<accession>A0A9W8J1K3</accession>
<evidence type="ECO:0000256" key="4">
    <source>
        <dbReference type="ARBA" id="ARBA00022801"/>
    </source>
</evidence>
<keyword evidence="8" id="KW-0812">Transmembrane</keyword>
<dbReference type="Pfam" id="PF00150">
    <property type="entry name" value="Cellulase"/>
    <property type="match status" value="1"/>
</dbReference>
<sequence length="606" mass="66951">MSRVELAKIPSLTFYKDAVTAARRTSPWPQVTCVGNACKLYQPEVVRCVNLGGSGTDIDWKCEADLPESLRFGKVEVNCEGWSRPGDSYVLKANNKLVAPLADDWWSTIFWIVWLGILAFIIYRFVASFWAGNGERGQAPRPNTGRPSGYGGGGGSNHGWFPGDHPDYGAPPPPYSKDPPAQEGWRPGFWTGAMVGGLANQLWNRRNDQPREPVQPAQPWGWERAWNPFSAPGAPNRQATFQRRYFDEEMKSLVALAIVAFATRAFALVPTPVVKARCEETSTTTSAPTPTSVCENATKFKFFGVNQAGAEFGNNVIPGSLGTHYIWPAPSSIDFFVKEGFNTFRVPFQLERLSPPETGLTGPFNEAYLNGLKQSVDYVTKTKDAYIVIEPHNFMIYNGSFITDKDAFAKWWFNLATVFKDNDKVIFDIMNEPHTLEAKVVFDLNQAALNAIRETGATQLILVEGTAWTGAWTWTGYSGNSLVFGDISDPLNNTAIEMHQYLDSDGSGTSTVCVSNTIGAERIAEATKWLKERNLKGFLGEMGAGSNPDCIEAVRGALCHLQQSGVWIGFAWWSAGPWWGNYFQSIEPPNGPALAEMYPQAIKPFI</sequence>
<dbReference type="InterPro" id="IPR001547">
    <property type="entry name" value="Glyco_hydro_5"/>
</dbReference>
<keyword evidence="4 6" id="KW-0378">Hydrolase</keyword>
<evidence type="ECO:0000313" key="10">
    <source>
        <dbReference type="EMBL" id="KAJ2922548.1"/>
    </source>
</evidence>
<dbReference type="GO" id="GO:0009251">
    <property type="term" value="P:glucan catabolic process"/>
    <property type="evidence" value="ECO:0007669"/>
    <property type="project" value="TreeGrafter"/>
</dbReference>
<evidence type="ECO:0000256" key="1">
    <source>
        <dbReference type="ARBA" id="ARBA00000966"/>
    </source>
</evidence>
<keyword evidence="8" id="KW-0472">Membrane</keyword>
<feature type="domain" description="Glycoside hydrolase family 5" evidence="9">
    <location>
        <begin position="306"/>
        <end position="575"/>
    </location>
</feature>
<keyword evidence="5 6" id="KW-0326">Glycosidase</keyword>
<reference evidence="10" key="1">
    <citation type="submission" date="2022-06" db="EMBL/GenBank/DDBJ databases">
        <title>Genome Sequence of Candolleomyces eurysporus.</title>
        <authorList>
            <person name="Buettner E."/>
        </authorList>
    </citation>
    <scope>NUCLEOTIDE SEQUENCE</scope>
    <source>
        <strain evidence="10">VTCC 930004</strain>
    </source>
</reference>
<feature type="transmembrane region" description="Helical" evidence="8">
    <location>
        <begin position="253"/>
        <end position="273"/>
    </location>
</feature>
<dbReference type="PANTHER" id="PTHR34142:SF1">
    <property type="entry name" value="GLYCOSIDE HYDROLASE FAMILY 5 DOMAIN-CONTAINING PROTEIN"/>
    <property type="match status" value="1"/>
</dbReference>
<keyword evidence="11" id="KW-1185">Reference proteome</keyword>
<organism evidence="10 11">
    <name type="scientific">Candolleomyces eurysporus</name>
    <dbReference type="NCBI Taxonomy" id="2828524"/>
    <lineage>
        <taxon>Eukaryota</taxon>
        <taxon>Fungi</taxon>
        <taxon>Dikarya</taxon>
        <taxon>Basidiomycota</taxon>
        <taxon>Agaricomycotina</taxon>
        <taxon>Agaricomycetes</taxon>
        <taxon>Agaricomycetidae</taxon>
        <taxon>Agaricales</taxon>
        <taxon>Agaricineae</taxon>
        <taxon>Psathyrellaceae</taxon>
        <taxon>Candolleomyces</taxon>
    </lineage>
</organism>
<evidence type="ECO:0000256" key="7">
    <source>
        <dbReference type="SAM" id="MobiDB-lite"/>
    </source>
</evidence>
<dbReference type="InterPro" id="IPR009567">
    <property type="entry name" value="SARAF"/>
</dbReference>
<evidence type="ECO:0000259" key="9">
    <source>
        <dbReference type="Pfam" id="PF00150"/>
    </source>
</evidence>
<dbReference type="Gene3D" id="3.20.20.80">
    <property type="entry name" value="Glycosidases"/>
    <property type="match status" value="1"/>
</dbReference>
<evidence type="ECO:0000256" key="8">
    <source>
        <dbReference type="SAM" id="Phobius"/>
    </source>
</evidence>
<evidence type="ECO:0000313" key="11">
    <source>
        <dbReference type="Proteomes" id="UP001140091"/>
    </source>
</evidence>
<dbReference type="GO" id="GO:0005789">
    <property type="term" value="C:endoplasmic reticulum membrane"/>
    <property type="evidence" value="ECO:0007669"/>
    <property type="project" value="InterPro"/>
</dbReference>
<comment type="catalytic activity">
    <reaction evidence="1">
        <text>Endohydrolysis of (1-&gt;4)-beta-D-glucosidic linkages in cellulose, lichenin and cereal beta-D-glucans.</text>
        <dbReference type="EC" id="3.2.1.4"/>
    </reaction>
</comment>
<feature type="transmembrane region" description="Helical" evidence="8">
    <location>
        <begin position="105"/>
        <end position="126"/>
    </location>
</feature>
<evidence type="ECO:0000256" key="2">
    <source>
        <dbReference type="ARBA" id="ARBA00005641"/>
    </source>
</evidence>
<comment type="caution">
    <text evidence="10">The sequence shown here is derived from an EMBL/GenBank/DDBJ whole genome shotgun (WGS) entry which is preliminary data.</text>
</comment>
<dbReference type="Pfam" id="PF06682">
    <property type="entry name" value="SARAF"/>
    <property type="match status" value="2"/>
</dbReference>
<evidence type="ECO:0000256" key="3">
    <source>
        <dbReference type="ARBA" id="ARBA00012601"/>
    </source>
</evidence>
<feature type="non-terminal residue" evidence="10">
    <location>
        <position position="606"/>
    </location>
</feature>
<proteinExistence type="inferred from homology"/>
<protein>
    <recommendedName>
        <fullName evidence="3">cellulase</fullName>
        <ecNumber evidence="3">3.2.1.4</ecNumber>
    </recommendedName>
</protein>
<evidence type="ECO:0000256" key="5">
    <source>
        <dbReference type="ARBA" id="ARBA00023295"/>
    </source>
</evidence>
<comment type="similarity">
    <text evidence="2 6">Belongs to the glycosyl hydrolase 5 (cellulase A) family.</text>
</comment>